<accession>A0ABD1MBT2</accession>
<comment type="caution">
    <text evidence="3">The sequence shown here is derived from an EMBL/GenBank/DDBJ whole genome shotgun (WGS) entry which is preliminary data.</text>
</comment>
<reference evidence="3 4" key="1">
    <citation type="submission" date="2024-08" db="EMBL/GenBank/DDBJ databases">
        <title>Insights into the chromosomal genome structure of Flemingia macrophylla.</title>
        <authorList>
            <person name="Ding Y."/>
            <person name="Zhao Y."/>
            <person name="Bi W."/>
            <person name="Wu M."/>
            <person name="Zhao G."/>
            <person name="Gong Y."/>
            <person name="Li W."/>
            <person name="Zhang P."/>
        </authorList>
    </citation>
    <scope>NUCLEOTIDE SEQUENCE [LARGE SCALE GENOMIC DNA]</scope>
    <source>
        <strain evidence="3">DYQJB</strain>
        <tissue evidence="3">Leaf</tissue>
    </source>
</reference>
<dbReference type="PANTHER" id="PTHR21596">
    <property type="entry name" value="RIBONUCLEASE P SUBUNIT P38"/>
    <property type="match status" value="1"/>
</dbReference>
<evidence type="ECO:0000259" key="2">
    <source>
        <dbReference type="Pfam" id="PF03469"/>
    </source>
</evidence>
<keyword evidence="1" id="KW-0175">Coiled coil</keyword>
<evidence type="ECO:0000256" key="1">
    <source>
        <dbReference type="SAM" id="Coils"/>
    </source>
</evidence>
<dbReference type="EMBL" id="JBGMDY010000005">
    <property type="protein sequence ID" value="KAL2333252.1"/>
    <property type="molecule type" value="Genomic_DNA"/>
</dbReference>
<dbReference type="PANTHER" id="PTHR21596:SF77">
    <property type="entry name" value="XH_XS DOMAIN PROTEIN"/>
    <property type="match status" value="1"/>
</dbReference>
<proteinExistence type="predicted"/>
<feature type="coiled-coil region" evidence="1">
    <location>
        <begin position="65"/>
        <end position="125"/>
    </location>
</feature>
<dbReference type="AlphaFoldDB" id="A0ABD1MBT2"/>
<evidence type="ECO:0000313" key="4">
    <source>
        <dbReference type="Proteomes" id="UP001603857"/>
    </source>
</evidence>
<dbReference type="Pfam" id="PF03469">
    <property type="entry name" value="XH"/>
    <property type="match status" value="1"/>
</dbReference>
<evidence type="ECO:0000313" key="3">
    <source>
        <dbReference type="EMBL" id="KAL2333252.1"/>
    </source>
</evidence>
<dbReference type="InterPro" id="IPR045177">
    <property type="entry name" value="FDM1-5/IDN2"/>
</dbReference>
<gene>
    <name evidence="3" type="ORF">Fmac_014465</name>
</gene>
<dbReference type="InterPro" id="IPR005379">
    <property type="entry name" value="FDM1-5/IDN2_XH"/>
</dbReference>
<dbReference type="Proteomes" id="UP001603857">
    <property type="component" value="Unassembled WGS sequence"/>
</dbReference>
<feature type="coiled-coil region" evidence="1">
    <location>
        <begin position="154"/>
        <end position="275"/>
    </location>
</feature>
<sequence length="444" mass="52274">MMNRCSVEEALTKQHEGIVRLEKEIQNQNQYEKKNIGTKHSEKVVVMSKLVAELVENNGSMKRSMLEMENKYNELLNIIKKLTAEGHEECHKELQQLKVMNYNRSQEMECIKKEHEKISKELKENRGLSDQQQKSFTETIQKNVMEIGSLQFAALKQQNEYENVLRQADELKRQKEQLHVKIFHLQKQLDTKQELELEIQQLKETLDKRNKELRDKEASLTDLVEQNQSLFFRELDMKRALELEIQQLKVTLDTLNEEVRDKEESLEDLVELNQSLIFKERESNDELQEARQALVDGIEELPYPGNIRVKRMGELDTRPFLEAMKKRYNEEEAEERASELCSFWEEYLKDPDWHPFKVIMVEGKAKEIIRDDDEKLNGLIKDLGEGPYNDVVKALLEINEHNPTGRCATKVLWKYKVGRRATLIEGVQTLLNKCKGFKRKRGLT</sequence>
<protein>
    <recommendedName>
        <fullName evidence="2">Factor of DNA methylation 1-5/IDN2 domain-containing protein</fullName>
    </recommendedName>
</protein>
<keyword evidence="4" id="KW-1185">Reference proteome</keyword>
<feature type="domain" description="Factor of DNA methylation 1-5/IDN2" evidence="2">
    <location>
        <begin position="310"/>
        <end position="440"/>
    </location>
</feature>
<organism evidence="3 4">
    <name type="scientific">Flemingia macrophylla</name>
    <dbReference type="NCBI Taxonomy" id="520843"/>
    <lineage>
        <taxon>Eukaryota</taxon>
        <taxon>Viridiplantae</taxon>
        <taxon>Streptophyta</taxon>
        <taxon>Embryophyta</taxon>
        <taxon>Tracheophyta</taxon>
        <taxon>Spermatophyta</taxon>
        <taxon>Magnoliopsida</taxon>
        <taxon>eudicotyledons</taxon>
        <taxon>Gunneridae</taxon>
        <taxon>Pentapetalae</taxon>
        <taxon>rosids</taxon>
        <taxon>fabids</taxon>
        <taxon>Fabales</taxon>
        <taxon>Fabaceae</taxon>
        <taxon>Papilionoideae</taxon>
        <taxon>50 kb inversion clade</taxon>
        <taxon>NPAAA clade</taxon>
        <taxon>indigoferoid/millettioid clade</taxon>
        <taxon>Phaseoleae</taxon>
        <taxon>Flemingia</taxon>
    </lineage>
</organism>
<name>A0ABD1MBT2_9FABA</name>